<sequence length="653" mass="74519">MLTRRPKEELVGKSDNRNSLEEFLHLEQELEEEDINRAQTEDPLPLTMIELMHRERMSTLIEESDDEMEDDQMPNLSIIGKVSIGVDEETLENEILTPEFDLSEFTKALDFSKDLLKEESKEVDYISLADSDQEFEEMERLASLESEDAFNELNKKEAQKIDSSCQSNKETLTQEPVIIDTIHKKESVIQQSSADVMCSTRVSFPDQEPSIEDTIEASLDIVPPPLVEKSSNDTSIEDSIKSNLAGESEFIISTQKIAQNSANDVSFEDSIEKYISAPQRKGSIHDAPEISTFIDQEKCPETTTPHDSSPGHKVTENRNPFVDEDNVSENPFENDIEPEKSSKNSVDVDESVTDDIKEENSSSPEPIFSQKTLAPASQAEDLLSRLKDTTEIDVDSIKYENFSNTSSDQAIDVRPSSSANDADSSDGDLERLAVKIDESGNVMNSDGESSIEMIDDEEKTKREEMMKQEELIHKRNEEKFMILLQQLTDREAQILEEQDEVDDRAKVVETDLRLAMKQDQRKEAELTGEWLALVQKRDDLLKSGSLIGLQRSRAKLEIEYLHVQRQCRVLSLKHEYEKTEEDRNLEESLIQQCVKLVSNKAIIEDDMATLEEEIQDQRERHAVQMQKNLMEQERQKQAENSTSIFGIKRSWFS</sequence>
<dbReference type="InParanoid" id="E4X3K1"/>
<protein>
    <recommendedName>
        <fullName evidence="3">BMERB domain-containing protein</fullName>
    </recommendedName>
</protein>
<keyword evidence="1" id="KW-0175">Coiled coil</keyword>
<dbReference type="OrthoDB" id="5972258at2759"/>
<keyword evidence="5" id="KW-1185">Reference proteome</keyword>
<accession>E4X3K1</accession>
<dbReference type="Pfam" id="PF12130">
    <property type="entry name" value="bMERB_dom"/>
    <property type="match status" value="1"/>
</dbReference>
<feature type="domain" description="BMERB" evidence="3">
    <location>
        <begin position="474"/>
        <end position="623"/>
    </location>
</feature>
<dbReference type="Proteomes" id="UP000001307">
    <property type="component" value="Unassembled WGS sequence"/>
</dbReference>
<feature type="compositionally biased region" description="Polar residues" evidence="2">
    <location>
        <begin position="361"/>
        <end position="372"/>
    </location>
</feature>
<organism evidence="4">
    <name type="scientific">Oikopleura dioica</name>
    <name type="common">Tunicate</name>
    <dbReference type="NCBI Taxonomy" id="34765"/>
    <lineage>
        <taxon>Eukaryota</taxon>
        <taxon>Metazoa</taxon>
        <taxon>Chordata</taxon>
        <taxon>Tunicata</taxon>
        <taxon>Appendicularia</taxon>
        <taxon>Copelata</taxon>
        <taxon>Oikopleuridae</taxon>
        <taxon>Oikopleura</taxon>
    </lineage>
</organism>
<evidence type="ECO:0000259" key="3">
    <source>
        <dbReference type="PROSITE" id="PS51848"/>
    </source>
</evidence>
<evidence type="ECO:0000313" key="5">
    <source>
        <dbReference type="Proteomes" id="UP000001307"/>
    </source>
</evidence>
<gene>
    <name evidence="4" type="ORF">GSOID_T00017843001</name>
</gene>
<feature type="compositionally biased region" description="Basic and acidic residues" evidence="2">
    <location>
        <begin position="389"/>
        <end position="398"/>
    </location>
</feature>
<dbReference type="SMART" id="SM01203">
    <property type="entry name" value="DUF3585"/>
    <property type="match status" value="1"/>
</dbReference>
<feature type="compositionally biased region" description="Acidic residues" evidence="2">
    <location>
        <begin position="322"/>
        <end position="336"/>
    </location>
</feature>
<evidence type="ECO:0000256" key="2">
    <source>
        <dbReference type="SAM" id="MobiDB-lite"/>
    </source>
</evidence>
<name>E4X3K1_OIKDI</name>
<dbReference type="AlphaFoldDB" id="E4X3K1"/>
<dbReference type="InterPro" id="IPR022735">
    <property type="entry name" value="bMERB_dom"/>
</dbReference>
<evidence type="ECO:0000256" key="1">
    <source>
        <dbReference type="SAM" id="Coils"/>
    </source>
</evidence>
<evidence type="ECO:0000313" key="4">
    <source>
        <dbReference type="EMBL" id="CBY18205.1"/>
    </source>
</evidence>
<feature type="region of interest" description="Disordered" evidence="2">
    <location>
        <begin position="294"/>
        <end position="376"/>
    </location>
</feature>
<reference evidence="4" key="1">
    <citation type="journal article" date="2010" name="Science">
        <title>Plasticity of animal genome architecture unmasked by rapid evolution of a pelagic tunicate.</title>
        <authorList>
            <person name="Denoeud F."/>
            <person name="Henriet S."/>
            <person name="Mungpakdee S."/>
            <person name="Aury J.M."/>
            <person name="Da Silva C."/>
            <person name="Brinkmann H."/>
            <person name="Mikhaleva J."/>
            <person name="Olsen L.C."/>
            <person name="Jubin C."/>
            <person name="Canestro C."/>
            <person name="Bouquet J.M."/>
            <person name="Danks G."/>
            <person name="Poulain J."/>
            <person name="Campsteijn C."/>
            <person name="Adamski M."/>
            <person name="Cross I."/>
            <person name="Yadetie F."/>
            <person name="Muffato M."/>
            <person name="Louis A."/>
            <person name="Butcher S."/>
            <person name="Tsagkogeorga G."/>
            <person name="Konrad A."/>
            <person name="Singh S."/>
            <person name="Jensen M.F."/>
            <person name="Cong E.H."/>
            <person name="Eikeseth-Otteraa H."/>
            <person name="Noel B."/>
            <person name="Anthouard V."/>
            <person name="Porcel B.M."/>
            <person name="Kachouri-Lafond R."/>
            <person name="Nishino A."/>
            <person name="Ugolini M."/>
            <person name="Chourrout P."/>
            <person name="Nishida H."/>
            <person name="Aasland R."/>
            <person name="Huzurbazar S."/>
            <person name="Westhof E."/>
            <person name="Delsuc F."/>
            <person name="Lehrach H."/>
            <person name="Reinhardt R."/>
            <person name="Weissenbach J."/>
            <person name="Roy S.W."/>
            <person name="Artiguenave F."/>
            <person name="Postlethwait J.H."/>
            <person name="Manak J.R."/>
            <person name="Thompson E.M."/>
            <person name="Jaillon O."/>
            <person name="Du Pasquier L."/>
            <person name="Boudinot P."/>
            <person name="Liberles D.A."/>
            <person name="Volff J.N."/>
            <person name="Philippe H."/>
            <person name="Lenhard B."/>
            <person name="Roest Crollius H."/>
            <person name="Wincker P."/>
            <person name="Chourrout D."/>
        </authorList>
    </citation>
    <scope>NUCLEOTIDE SEQUENCE [LARGE SCALE GENOMIC DNA]</scope>
</reference>
<dbReference type="PROSITE" id="PS51848">
    <property type="entry name" value="BMERB"/>
    <property type="match status" value="1"/>
</dbReference>
<dbReference type="EMBL" id="FN653023">
    <property type="protein sequence ID" value="CBY18205.1"/>
    <property type="molecule type" value="Genomic_DNA"/>
</dbReference>
<feature type="region of interest" description="Disordered" evidence="2">
    <location>
        <begin position="389"/>
        <end position="428"/>
    </location>
</feature>
<feature type="coiled-coil region" evidence="1">
    <location>
        <begin position="593"/>
        <end position="642"/>
    </location>
</feature>
<proteinExistence type="predicted"/>